<evidence type="ECO:0000313" key="4">
    <source>
        <dbReference type="Proteomes" id="UP000010411"/>
    </source>
</evidence>
<dbReference type="AlphaFoldDB" id="I3P657"/>
<dbReference type="GO" id="GO:0003824">
    <property type="term" value="F:catalytic activity"/>
    <property type="evidence" value="ECO:0007669"/>
    <property type="project" value="UniProtKB-ARBA"/>
</dbReference>
<dbReference type="PATRIC" id="fig|698759.3.peg.9010"/>
<dbReference type="RefSeq" id="WP_009342204.1">
    <property type="nucleotide sequence ID" value="NZ_AEJC01000665.1"/>
</dbReference>
<feature type="domain" description="AB hydrolase-1" evidence="1">
    <location>
        <begin position="70"/>
        <end position="298"/>
    </location>
</feature>
<dbReference type="Gene3D" id="3.40.50.1820">
    <property type="entry name" value="alpha/beta hydrolase"/>
    <property type="match status" value="1"/>
</dbReference>
<dbReference type="PANTHER" id="PTHR47751:SF1">
    <property type="entry name" value="SUPERFAMILY HYDROLASE, PUTATIVE (AFU_ORTHOLOGUE AFUA_2G16580)-RELATED"/>
    <property type="match status" value="1"/>
</dbReference>
<dbReference type="PANTHER" id="PTHR47751">
    <property type="entry name" value="SUPERFAMILY HYDROLASE, PUTATIVE (AFU_ORTHOLOGUE AFUA_2G16580)-RELATED"/>
    <property type="match status" value="1"/>
</dbReference>
<proteinExistence type="predicted"/>
<dbReference type="OrthoDB" id="9805123at2"/>
<keyword evidence="4" id="KW-1185">Reference proteome</keyword>
<organism evidence="2">
    <name type="scientific">Streptomyces ipomoeae 91-03</name>
    <dbReference type="NCBI Taxonomy" id="698759"/>
    <lineage>
        <taxon>Bacteria</taxon>
        <taxon>Bacillati</taxon>
        <taxon>Actinomycetota</taxon>
        <taxon>Actinomycetes</taxon>
        <taxon>Kitasatosporales</taxon>
        <taxon>Streptomycetaceae</taxon>
        <taxon>Streptomyces</taxon>
    </lineage>
</organism>
<dbReference type="Pfam" id="PF12697">
    <property type="entry name" value="Abhydrolase_6"/>
    <property type="match status" value="1"/>
</dbReference>
<dbReference type="Proteomes" id="UP000010411">
    <property type="component" value="Unassembled WGS sequence"/>
</dbReference>
<protein>
    <recommendedName>
        <fullName evidence="1">AB hydrolase-1 domain-containing protein</fullName>
    </recommendedName>
</protein>
<name>I3P657_9ACTN</name>
<dbReference type="InterPro" id="IPR051411">
    <property type="entry name" value="Polyketide_trans_af380"/>
</dbReference>
<evidence type="ECO:0000313" key="3">
    <source>
        <dbReference type="EMBL" id="EKX60318.1"/>
    </source>
</evidence>
<reference evidence="3 4" key="2">
    <citation type="submission" date="2012-11" db="EMBL/GenBank/DDBJ databases">
        <authorList>
            <person name="Huguet-Tapia J.C."/>
            <person name="Durkin A.S."/>
            <person name="Pettis G.S."/>
            <person name="Badger J.H."/>
        </authorList>
    </citation>
    <scope>NUCLEOTIDE SEQUENCE [LARGE SCALE GENOMIC DNA]</scope>
    <source>
        <strain evidence="3 4">91-03</strain>
    </source>
</reference>
<dbReference type="Gene3D" id="1.10.10.800">
    <property type="match status" value="1"/>
</dbReference>
<gene>
    <name evidence="3" type="ORF">STRIP9103_02606</name>
</gene>
<dbReference type="InterPro" id="IPR000073">
    <property type="entry name" value="AB_hydrolase_1"/>
</dbReference>
<dbReference type="EMBL" id="JF273471">
    <property type="protein sequence ID" value="AEL30547.1"/>
    <property type="molecule type" value="Genomic_DNA"/>
</dbReference>
<sequence>MSLEFQTTFAVPPTPAPNVTVENVTFPNRDMQVAGHLYTPKERPAGKKYSAIVVGHPFLGIKEQTSGLHAALLAELGYVALAYDATHYGESGGQPREEEVPSDRVEDFSAAIDFLTTLDYVDPERIGVVGVCASGGYSIAATQQEARIKAIATVSMFNMGRVHRQEMGDPKELLAAVGANRTSVANGGEVEYLRPLPTEVDENTPHLFKTFVDYYDSPRGQHPRNTGRYTVASAARLINFFPLAQIETISPRPLLMIVGENAESRYYTDEAFEKAAEPKELFVVPGAGHVDLYDQPQYMAVSMQKLDDFFAKHLGS</sequence>
<evidence type="ECO:0000313" key="2">
    <source>
        <dbReference type="EMBL" id="AEL30547.1"/>
    </source>
</evidence>
<accession>I3P657</accession>
<reference evidence="2" key="1">
    <citation type="journal article" date="2012" name="Mol. Plant Microbe Interact.">
        <title>Evidence that thaxtomin C is a pathogenicity determinant of streptomyces ipomoeae, the causative agent of streptomyces soil rot disease of sweet potato.</title>
        <authorList>
            <person name="Guan D."/>
            <person name="Grau B.L."/>
            <person name="Clark C.A."/>
            <person name="Taylor C.M."/>
            <person name="Loria R."/>
            <person name="Pettis G.S."/>
        </authorList>
    </citation>
    <scope>NUCLEOTIDE SEQUENCE</scope>
    <source>
        <strain evidence="2">91-03</strain>
    </source>
</reference>
<dbReference type="SUPFAM" id="SSF53474">
    <property type="entry name" value="alpha/beta-Hydrolases"/>
    <property type="match status" value="1"/>
</dbReference>
<evidence type="ECO:0000259" key="1">
    <source>
        <dbReference type="Pfam" id="PF12697"/>
    </source>
</evidence>
<dbReference type="EMBL" id="AEJC01000665">
    <property type="protein sequence ID" value="EKX60318.1"/>
    <property type="molecule type" value="Genomic_DNA"/>
</dbReference>
<dbReference type="InterPro" id="IPR029058">
    <property type="entry name" value="AB_hydrolase_fold"/>
</dbReference>